<dbReference type="InterPro" id="IPR007419">
    <property type="entry name" value="BFD-like_2Fe2S-bd_dom"/>
</dbReference>
<dbReference type="InterPro" id="IPR027467">
    <property type="entry name" value="MopterinOxRdtase_cofactor_BS"/>
</dbReference>
<dbReference type="GO" id="GO:0045333">
    <property type="term" value="P:cellular respiration"/>
    <property type="evidence" value="ECO:0007669"/>
    <property type="project" value="UniProtKB-ARBA"/>
</dbReference>
<keyword evidence="6" id="KW-0408">Iron</keyword>
<dbReference type="InterPro" id="IPR006963">
    <property type="entry name" value="Mopterin_OxRdtase_4Fe-4S_dom"/>
</dbReference>
<dbReference type="Proteomes" id="UP000305675">
    <property type="component" value="Unassembled WGS sequence"/>
</dbReference>
<evidence type="ECO:0000256" key="4">
    <source>
        <dbReference type="ARBA" id="ARBA00022723"/>
    </source>
</evidence>
<dbReference type="RefSeq" id="WP_136864709.1">
    <property type="nucleotide sequence ID" value="NZ_SWCJ01000017.1"/>
</dbReference>
<dbReference type="Gene3D" id="1.10.10.1100">
    <property type="entry name" value="BFD-like [2Fe-2S]-binding domain"/>
    <property type="match status" value="1"/>
</dbReference>
<dbReference type="Gene3D" id="2.40.40.20">
    <property type="match status" value="1"/>
</dbReference>
<feature type="domain" description="4Fe-4S Mo/W bis-MGD-type" evidence="8">
    <location>
        <begin position="2"/>
        <end position="57"/>
    </location>
</feature>
<dbReference type="EMBL" id="SWCJ01000017">
    <property type="protein sequence ID" value="TKB51804.1"/>
    <property type="molecule type" value="Genomic_DNA"/>
</dbReference>
<dbReference type="PANTHER" id="PTHR43105">
    <property type="entry name" value="RESPIRATORY NITRATE REDUCTASE"/>
    <property type="match status" value="1"/>
</dbReference>
<evidence type="ECO:0000256" key="3">
    <source>
        <dbReference type="ARBA" id="ARBA00022505"/>
    </source>
</evidence>
<dbReference type="GO" id="GO:0016491">
    <property type="term" value="F:oxidoreductase activity"/>
    <property type="evidence" value="ECO:0007669"/>
    <property type="project" value="UniProtKB-KW"/>
</dbReference>
<keyword evidence="4" id="KW-0479">Metal-binding</keyword>
<dbReference type="InterPro" id="IPR009010">
    <property type="entry name" value="Asp_de-COase-like_dom_sf"/>
</dbReference>
<comment type="cofactor">
    <cofactor evidence="1">
        <name>Mo-bis(molybdopterin guanine dinucleotide)</name>
        <dbReference type="ChEBI" id="CHEBI:60539"/>
    </cofactor>
</comment>
<dbReference type="GO" id="GO:0043546">
    <property type="term" value="F:molybdopterin cofactor binding"/>
    <property type="evidence" value="ECO:0007669"/>
    <property type="project" value="InterPro"/>
</dbReference>
<comment type="caution">
    <text evidence="9">The sequence shown here is derived from an EMBL/GenBank/DDBJ whole genome shotgun (WGS) entry which is preliminary data.</text>
</comment>
<evidence type="ECO:0000256" key="7">
    <source>
        <dbReference type="ARBA" id="ARBA00023014"/>
    </source>
</evidence>
<dbReference type="InterPro" id="IPR041854">
    <property type="entry name" value="BFD-like_2Fe2S-bd_dom_sf"/>
</dbReference>
<evidence type="ECO:0000256" key="6">
    <source>
        <dbReference type="ARBA" id="ARBA00023004"/>
    </source>
</evidence>
<evidence type="ECO:0000313" key="10">
    <source>
        <dbReference type="Proteomes" id="UP000305675"/>
    </source>
</evidence>
<protein>
    <submittedName>
        <fullName evidence="9">Nitrate reductase</fullName>
    </submittedName>
</protein>
<dbReference type="SMART" id="SM00926">
    <property type="entry name" value="Molybdop_Fe4S4"/>
    <property type="match status" value="1"/>
</dbReference>
<dbReference type="AlphaFoldDB" id="A0A4U1BK40"/>
<evidence type="ECO:0000256" key="2">
    <source>
        <dbReference type="ARBA" id="ARBA00022485"/>
    </source>
</evidence>
<dbReference type="SUPFAM" id="SSF50692">
    <property type="entry name" value="ADC-like"/>
    <property type="match status" value="1"/>
</dbReference>
<dbReference type="OrthoDB" id="9810782at2"/>
<dbReference type="InterPro" id="IPR006657">
    <property type="entry name" value="MoPterin_dinucl-bd_dom"/>
</dbReference>
<gene>
    <name evidence="9" type="ORF">FCL42_17410</name>
</gene>
<evidence type="ECO:0000259" key="8">
    <source>
        <dbReference type="PROSITE" id="PS51669"/>
    </source>
</evidence>
<dbReference type="PROSITE" id="PS51669">
    <property type="entry name" value="4FE4S_MOW_BIS_MGD"/>
    <property type="match status" value="1"/>
</dbReference>
<dbReference type="GO" id="GO:0051539">
    <property type="term" value="F:4 iron, 4 sulfur cluster binding"/>
    <property type="evidence" value="ECO:0007669"/>
    <property type="project" value="UniProtKB-KW"/>
</dbReference>
<organism evidence="9 10">
    <name type="scientific">Ferrimonas aestuarii</name>
    <dbReference type="NCBI Taxonomy" id="2569539"/>
    <lineage>
        <taxon>Bacteria</taxon>
        <taxon>Pseudomonadati</taxon>
        <taxon>Pseudomonadota</taxon>
        <taxon>Gammaproteobacteria</taxon>
        <taxon>Alteromonadales</taxon>
        <taxon>Ferrimonadaceae</taxon>
        <taxon>Ferrimonas</taxon>
    </lineage>
</organism>
<evidence type="ECO:0000313" key="9">
    <source>
        <dbReference type="EMBL" id="TKB51804.1"/>
    </source>
</evidence>
<dbReference type="Gene3D" id="3.40.50.740">
    <property type="match status" value="1"/>
</dbReference>
<proteinExistence type="predicted"/>
<name>A0A4U1BK40_9GAMM</name>
<dbReference type="GO" id="GO:1990204">
    <property type="term" value="C:oxidoreductase complex"/>
    <property type="evidence" value="ECO:0007669"/>
    <property type="project" value="UniProtKB-ARBA"/>
</dbReference>
<dbReference type="PROSITE" id="PS00551">
    <property type="entry name" value="MOLYBDOPTERIN_PROK_1"/>
    <property type="match status" value="1"/>
</dbReference>
<keyword evidence="2" id="KW-0004">4Fe-4S</keyword>
<dbReference type="CDD" id="cd02754">
    <property type="entry name" value="MopB_Nitrate-R-NapA-like"/>
    <property type="match status" value="1"/>
</dbReference>
<dbReference type="Gene3D" id="3.40.228.10">
    <property type="entry name" value="Dimethylsulfoxide Reductase, domain 2"/>
    <property type="match status" value="1"/>
</dbReference>
<dbReference type="GO" id="GO:0016020">
    <property type="term" value="C:membrane"/>
    <property type="evidence" value="ECO:0007669"/>
    <property type="project" value="TreeGrafter"/>
</dbReference>
<dbReference type="Gene3D" id="2.20.25.90">
    <property type="entry name" value="ADC-like domains"/>
    <property type="match status" value="1"/>
</dbReference>
<dbReference type="Pfam" id="PF00384">
    <property type="entry name" value="Molybdopterin"/>
    <property type="match status" value="1"/>
</dbReference>
<sequence>MATSINTTCPYCGVGCGVTAQIDEGNVSVAGDRLHPVNRGKLCSKGLRLADTLSATGRLLYPSIGGQRQSWSKTTAYIAHQLNTIKQKHGADAIGFYLSGQLLTEDYYVANKLMKGFIGSANVDTNSRLCMASAVAAHKRAFGEDLVPGCFDDLEQAQLVVLAGSNMAWCHPILFQRLLAAREKDPNKRLVVIDPRATVTAQEADLHLPIKPGTDLALFHGLSRYLIQRGAVNPVRVSSQFAKEIERYSIEYVANVTEVSISSLTRFYQWFAQTENVVSGFSMGINQSLNGTDQANAIINCHWLTERLGKPGMGPLSLTGQPNAMGGREVGGLANTLAGHLEFGCPSSHQALQEFWQAPNMAVTPGLKAVEMFEAMANGDIKAVWIMGTNPMVSLPESDLVKRALQTCPLVIVSDCMAGTDTQAFADVLLPALPWGEKSGTVTNSERRLSRQRPLQPGKGEAKADWWALCQVAKAMGFATGFDYLNEVEIFREHAALSGINAANGGQFDISGLQQITDAQYQKLPAIQWPQRGQNLVVNPQRIELSQLQRGAGLVMSHGIATLSQATETNNTRWLINSGRSRDQWHTMTRTGLSSRLWRHQPVPQVCVHPQDLRRLNARDDDLLFIGDHKVLAVAKSDDSLRIGELFMPMHWSEQFAQSSRVNGVTEARVDSVSGQPGFKQAIATVSRVEVRYWCQILLPPQQMPELSWPLWQVYTPSSQGLMVWLATDLKLNELELRLQKLMGEFNLGAPSVSQRLPVGIRQAHFEQQQLKAAAFVAAERYQLPGDYLMQAAESTCDTSLFRQLFMTQSQSAQLLCSCLQISEQQVDLAIEAGAQTPDQVADACGAGTGCGSCRFEISQRCQRHSDQVQQHSLAKSNM</sequence>
<dbReference type="Pfam" id="PF01568">
    <property type="entry name" value="Molydop_binding"/>
    <property type="match status" value="1"/>
</dbReference>
<evidence type="ECO:0000256" key="1">
    <source>
        <dbReference type="ARBA" id="ARBA00001942"/>
    </source>
</evidence>
<evidence type="ECO:0000256" key="5">
    <source>
        <dbReference type="ARBA" id="ARBA00023002"/>
    </source>
</evidence>
<dbReference type="Pfam" id="PF04879">
    <property type="entry name" value="Molybdop_Fe4S4"/>
    <property type="match status" value="1"/>
</dbReference>
<keyword evidence="5" id="KW-0560">Oxidoreductase</keyword>
<keyword evidence="7" id="KW-0411">Iron-sulfur</keyword>
<dbReference type="SUPFAM" id="SSF53706">
    <property type="entry name" value="Formate dehydrogenase/DMSO reductase, domains 1-3"/>
    <property type="match status" value="1"/>
</dbReference>
<dbReference type="PANTHER" id="PTHR43105:SF9">
    <property type="entry name" value="NADPH-FE(3+) OXIDOREDUCTASE SUBUNIT ALPHA"/>
    <property type="match status" value="1"/>
</dbReference>
<dbReference type="InterPro" id="IPR050123">
    <property type="entry name" value="Prok_molybdopt-oxidoreductase"/>
</dbReference>
<keyword evidence="3" id="KW-0500">Molybdenum</keyword>
<reference evidence="9 10" key="1">
    <citation type="submission" date="2019-04" db="EMBL/GenBank/DDBJ databases">
        <authorList>
            <person name="Hwang J.C."/>
        </authorList>
    </citation>
    <scope>NUCLEOTIDE SEQUENCE [LARGE SCALE GENOMIC DNA]</scope>
    <source>
        <strain evidence="9 10">IMCC35002</strain>
    </source>
</reference>
<accession>A0A4U1BK40</accession>
<dbReference type="CDD" id="cd19942">
    <property type="entry name" value="Fer2_BFD-like"/>
    <property type="match status" value="1"/>
</dbReference>
<dbReference type="InterPro" id="IPR006656">
    <property type="entry name" value="Mopterin_OxRdtase"/>
</dbReference>
<dbReference type="Pfam" id="PF04324">
    <property type="entry name" value="Fer2_BFD"/>
    <property type="match status" value="1"/>
</dbReference>
<dbReference type="GO" id="GO:0046872">
    <property type="term" value="F:metal ion binding"/>
    <property type="evidence" value="ECO:0007669"/>
    <property type="project" value="UniProtKB-KW"/>
</dbReference>
<keyword evidence="10" id="KW-1185">Reference proteome</keyword>